<reference evidence="2" key="1">
    <citation type="submission" date="2018-12" db="EMBL/GenBank/DDBJ databases">
        <title>Tengunoibacter tsumagoiensis gen. nov., sp. nov., Dictyobacter kobayashii sp. nov., D. alpinus sp. nov., and D. joshuensis sp. nov. and description of Dictyobacteraceae fam. nov. within the order Ktedonobacterales isolated from Tengu-no-mugimeshi.</title>
        <authorList>
            <person name="Wang C.M."/>
            <person name="Zheng Y."/>
            <person name="Sakai Y."/>
            <person name="Toyoda A."/>
            <person name="Minakuchi Y."/>
            <person name="Abe K."/>
            <person name="Yokota A."/>
            <person name="Yabe S."/>
        </authorList>
    </citation>
    <scope>NUCLEOTIDE SEQUENCE [LARGE SCALE GENOMIC DNA]</scope>
    <source>
        <strain evidence="2">Uno11</strain>
    </source>
</reference>
<dbReference type="AlphaFoldDB" id="A0A402APP1"/>
<name>A0A402APP1_9CHLR</name>
<accession>A0A402APP1</accession>
<dbReference type="EMBL" id="BIFS01000001">
    <property type="protein sequence ID" value="GCE20950.1"/>
    <property type="molecule type" value="Genomic_DNA"/>
</dbReference>
<evidence type="ECO:0000313" key="2">
    <source>
        <dbReference type="Proteomes" id="UP000287188"/>
    </source>
</evidence>
<dbReference type="Proteomes" id="UP000287188">
    <property type="component" value="Unassembled WGS sequence"/>
</dbReference>
<proteinExistence type="predicted"/>
<evidence type="ECO:0000313" key="1">
    <source>
        <dbReference type="EMBL" id="GCE20950.1"/>
    </source>
</evidence>
<organism evidence="1 2">
    <name type="scientific">Dictyobacter kobayashii</name>
    <dbReference type="NCBI Taxonomy" id="2014872"/>
    <lineage>
        <taxon>Bacteria</taxon>
        <taxon>Bacillati</taxon>
        <taxon>Chloroflexota</taxon>
        <taxon>Ktedonobacteria</taxon>
        <taxon>Ktedonobacterales</taxon>
        <taxon>Dictyobacteraceae</taxon>
        <taxon>Dictyobacter</taxon>
    </lineage>
</organism>
<protein>
    <submittedName>
        <fullName evidence="1">Uncharacterized protein</fullName>
    </submittedName>
</protein>
<gene>
    <name evidence="1" type="ORF">KDK_47500</name>
</gene>
<keyword evidence="2" id="KW-1185">Reference proteome</keyword>
<sequence>MVGLYIYSSAGTRPFWIGPDSIDWSMTTLLPAILRSLGQRGWQIGQQPLIGIVQAFGGAKANTGTSWLTPRPQDIEAQSKSFCAHGASGLAFYGWDDSTFGPDTQTPMNSRAIQAGIRRAIQACQQYWHT</sequence>
<dbReference type="RefSeq" id="WP_126552528.1">
    <property type="nucleotide sequence ID" value="NZ_BIFS01000001.1"/>
</dbReference>
<comment type="caution">
    <text evidence="1">The sequence shown here is derived from an EMBL/GenBank/DDBJ whole genome shotgun (WGS) entry which is preliminary data.</text>
</comment>